<feature type="domain" description="ChsH2 C-terminal OB-fold" evidence="1">
    <location>
        <begin position="50"/>
        <end position="110"/>
    </location>
</feature>
<organism evidence="3 4">
    <name type="scientific">Mycobacterium paraterrae</name>
    <dbReference type="NCBI Taxonomy" id="577492"/>
    <lineage>
        <taxon>Bacteria</taxon>
        <taxon>Bacillati</taxon>
        <taxon>Actinomycetota</taxon>
        <taxon>Actinomycetes</taxon>
        <taxon>Mycobacteriales</taxon>
        <taxon>Mycobacteriaceae</taxon>
        <taxon>Mycobacterium</taxon>
    </lineage>
</organism>
<protein>
    <submittedName>
        <fullName evidence="3">OB-fold domain-containing protein</fullName>
    </submittedName>
</protein>
<dbReference type="InterPro" id="IPR022002">
    <property type="entry name" value="ChsH2_Znr"/>
</dbReference>
<dbReference type="Pfam" id="PF01796">
    <property type="entry name" value="OB_ChsH2_C"/>
    <property type="match status" value="1"/>
</dbReference>
<dbReference type="InterPro" id="IPR052513">
    <property type="entry name" value="Thioester_dehydratase-like"/>
</dbReference>
<dbReference type="PANTHER" id="PTHR34075">
    <property type="entry name" value="BLR3430 PROTEIN"/>
    <property type="match status" value="1"/>
</dbReference>
<gene>
    <name evidence="3" type="ORF">MKK62_22605</name>
</gene>
<feature type="domain" description="ChsH2 rubredoxin-like zinc ribbon" evidence="2">
    <location>
        <begin position="17"/>
        <end position="47"/>
    </location>
</feature>
<dbReference type="SUPFAM" id="SSF50249">
    <property type="entry name" value="Nucleic acid-binding proteins"/>
    <property type="match status" value="1"/>
</dbReference>
<dbReference type="RefSeq" id="WP_240260862.1">
    <property type="nucleotide sequence ID" value="NZ_CP092488.2"/>
</dbReference>
<dbReference type="InterPro" id="IPR012340">
    <property type="entry name" value="NA-bd_OB-fold"/>
</dbReference>
<dbReference type="Proteomes" id="UP001055336">
    <property type="component" value="Chromosome"/>
</dbReference>
<dbReference type="InterPro" id="IPR002878">
    <property type="entry name" value="ChsH2_C"/>
</dbReference>
<evidence type="ECO:0000259" key="2">
    <source>
        <dbReference type="Pfam" id="PF12172"/>
    </source>
</evidence>
<dbReference type="PANTHER" id="PTHR34075:SF5">
    <property type="entry name" value="BLR3430 PROTEIN"/>
    <property type="match status" value="1"/>
</dbReference>
<dbReference type="Pfam" id="PF12172">
    <property type="entry name" value="zf-ChsH2"/>
    <property type="match status" value="1"/>
</dbReference>
<evidence type="ECO:0000259" key="1">
    <source>
        <dbReference type="Pfam" id="PF01796"/>
    </source>
</evidence>
<accession>A0ABY3VI85</accession>
<dbReference type="EMBL" id="CP092488">
    <property type="protein sequence ID" value="UMB69130.1"/>
    <property type="molecule type" value="Genomic_DNA"/>
</dbReference>
<proteinExistence type="predicted"/>
<sequence>MTGQIPLVDYLVLDDGDPHLVAQECTNCAARFFDRRNACASCFASEFKTVAVPTDGTVRAFTIVTFAAPGIPTPFVAAVVDCDGTQVRTNLVNVEPDPEHVHDGMKVRLATFPIGTDSAGTEAVGFGFEPAT</sequence>
<evidence type="ECO:0000313" key="4">
    <source>
        <dbReference type="Proteomes" id="UP001055336"/>
    </source>
</evidence>
<reference evidence="3" key="1">
    <citation type="submission" date="2022-08" db="EMBL/GenBank/DDBJ databases">
        <title>Whole genome sequencing of non-tuberculosis mycobacteria type-strains.</title>
        <authorList>
            <person name="Igarashi Y."/>
            <person name="Osugi A."/>
            <person name="Mitarai S."/>
        </authorList>
    </citation>
    <scope>NUCLEOTIDE SEQUENCE</scope>
    <source>
        <strain evidence="3">DSM 45127</strain>
    </source>
</reference>
<keyword evidence="4" id="KW-1185">Reference proteome</keyword>
<name>A0ABY3VI85_9MYCO</name>
<evidence type="ECO:0000313" key="3">
    <source>
        <dbReference type="EMBL" id="UMB69130.1"/>
    </source>
</evidence>